<keyword evidence="3" id="KW-0812">Transmembrane</keyword>
<feature type="transmembrane region" description="Helical" evidence="3">
    <location>
        <begin position="795"/>
        <end position="821"/>
    </location>
</feature>
<dbReference type="PROSITE" id="PS50088">
    <property type="entry name" value="ANK_REPEAT"/>
    <property type="match status" value="1"/>
</dbReference>
<dbReference type="Pfam" id="PF12796">
    <property type="entry name" value="Ank_2"/>
    <property type="match status" value="1"/>
</dbReference>
<feature type="non-terminal residue" evidence="6">
    <location>
        <position position="1"/>
    </location>
</feature>
<evidence type="ECO:0008006" key="8">
    <source>
        <dbReference type="Google" id="ProtNLM"/>
    </source>
</evidence>
<keyword evidence="3" id="KW-0472">Membrane</keyword>
<evidence type="ECO:0000259" key="5">
    <source>
        <dbReference type="Pfam" id="PF13962"/>
    </source>
</evidence>
<sequence length="871" mass="97337">YRSDWSTVHIKRPILFPFLYLGNNTHSSSSTLSSLAPFHHSSSYSFFSSPLKARKTDMATHSITPSRDVLESVGEKNYDNWSACLKSYLLSQDLWDLVESPDQISTIPQANAAAEDSDEIAASDTVPGVSTAAAGSTISSPAWRRRNAAALHAIQISLGSDILHEIREVSSAKEAWAALADMHQKKLPKDEPGAGTDQQQIDAGMMNNRNRASRYFRLVSRVREGDIEGLREFIGENPESIRFQFPPGLGTALHLAANLGKTEVVEEMMEWANEEDLAIQDAAGSTALHFAASSGHRRMVELMVRKNANLMTIVNNRKIIPLREACGKNHKELATFLYRATAFTWLCEENDGKYGANILKCCILGQMFDIALDMVSRRPSMATTMDTNRCNAAIQLALMPAAFPSGTQLPFWLRWVYSLMDVRLPSPLRSSRDRGGSGMDSSEEEEGEVLGLIKSPSDYDVQKDARKLSSKPKSRFGMDSAEAIRIKSPRRPRNNDEIGIEIRRPSSTTHGKNWCNDPPSFILKVTGTRHIYDLKRVHVCSLELLDRICRHISWLDFGKLEGAGLYEAFHNAIKNGIVEFVKRAVKARSSLLYKYDKNGRNMFMSAVEFRQEKIFNLMYPLPDRAAIVSMVDKDKNTLLHMAGMLSPSAKLSHISGAALQMQRELQWFQEVERVINPMYKDNTNNDDETARQIFTRTHKDLAAAGEKWMKETATSSTVVGALIMTIMFTAAFTVPGGNNQETGIPILLNEKSFKIFIVSDAISLFAASTSVLMFLGILTSRYAEADFLRSLPTKLVIGLSSLFISIAAMMVTFCATVMIVMERRLEYVVPIILLVSVPVTLFMLLQFPLLVQIFRSTYGSGIFERKMKPWL</sequence>
<keyword evidence="7" id="KW-1185">Reference proteome</keyword>
<evidence type="ECO:0000313" key="7">
    <source>
        <dbReference type="Proteomes" id="UP001154282"/>
    </source>
</evidence>
<dbReference type="SMART" id="SM00248">
    <property type="entry name" value="ANK"/>
    <property type="match status" value="2"/>
</dbReference>
<feature type="region of interest" description="Disordered" evidence="2">
    <location>
        <begin position="112"/>
        <end position="137"/>
    </location>
</feature>
<reference evidence="6" key="1">
    <citation type="submission" date="2022-08" db="EMBL/GenBank/DDBJ databases">
        <authorList>
            <person name="Gutierrez-Valencia J."/>
        </authorList>
    </citation>
    <scope>NUCLEOTIDE SEQUENCE</scope>
</reference>
<feature type="domain" description="DUF4219" evidence="4">
    <location>
        <begin position="75"/>
        <end position="99"/>
    </location>
</feature>
<feature type="region of interest" description="Disordered" evidence="2">
    <location>
        <begin position="428"/>
        <end position="448"/>
    </location>
</feature>
<proteinExistence type="predicted"/>
<protein>
    <recommendedName>
        <fullName evidence="8">PGG domain-containing protein</fullName>
    </recommendedName>
</protein>
<evidence type="ECO:0000256" key="2">
    <source>
        <dbReference type="SAM" id="MobiDB-lite"/>
    </source>
</evidence>
<name>A0AAV0S2Q8_9ROSI</name>
<dbReference type="PANTHER" id="PTHR24177:SF329">
    <property type="entry name" value="ANKYRIN REPEAT PROTEIN"/>
    <property type="match status" value="1"/>
</dbReference>
<dbReference type="InterPro" id="IPR002110">
    <property type="entry name" value="Ankyrin_rpt"/>
</dbReference>
<dbReference type="Proteomes" id="UP001154282">
    <property type="component" value="Unassembled WGS sequence"/>
</dbReference>
<dbReference type="GO" id="GO:0016020">
    <property type="term" value="C:membrane"/>
    <property type="evidence" value="ECO:0007669"/>
    <property type="project" value="TreeGrafter"/>
</dbReference>
<feature type="transmembrane region" description="Helical" evidence="3">
    <location>
        <begin position="755"/>
        <end position="783"/>
    </location>
</feature>
<dbReference type="Pfam" id="PF13961">
    <property type="entry name" value="DUF4219"/>
    <property type="match status" value="1"/>
</dbReference>
<feature type="transmembrane region" description="Helical" evidence="3">
    <location>
        <begin position="827"/>
        <end position="851"/>
    </location>
</feature>
<dbReference type="PANTHER" id="PTHR24177">
    <property type="entry name" value="CASKIN"/>
    <property type="match status" value="1"/>
</dbReference>
<evidence type="ECO:0000256" key="3">
    <source>
        <dbReference type="SAM" id="Phobius"/>
    </source>
</evidence>
<organism evidence="6 7">
    <name type="scientific">Linum tenue</name>
    <dbReference type="NCBI Taxonomy" id="586396"/>
    <lineage>
        <taxon>Eukaryota</taxon>
        <taxon>Viridiplantae</taxon>
        <taxon>Streptophyta</taxon>
        <taxon>Embryophyta</taxon>
        <taxon>Tracheophyta</taxon>
        <taxon>Spermatophyta</taxon>
        <taxon>Magnoliopsida</taxon>
        <taxon>eudicotyledons</taxon>
        <taxon>Gunneridae</taxon>
        <taxon>Pentapetalae</taxon>
        <taxon>rosids</taxon>
        <taxon>fabids</taxon>
        <taxon>Malpighiales</taxon>
        <taxon>Linaceae</taxon>
        <taxon>Linum</taxon>
    </lineage>
</organism>
<dbReference type="Pfam" id="PF13962">
    <property type="entry name" value="PGG"/>
    <property type="match status" value="1"/>
</dbReference>
<gene>
    <name evidence="6" type="ORF">LITE_LOCUS50836</name>
</gene>
<dbReference type="InterPro" id="IPR036770">
    <property type="entry name" value="Ankyrin_rpt-contain_sf"/>
</dbReference>
<dbReference type="SUPFAM" id="SSF48403">
    <property type="entry name" value="Ankyrin repeat"/>
    <property type="match status" value="2"/>
</dbReference>
<dbReference type="InterPro" id="IPR026961">
    <property type="entry name" value="PGG_dom"/>
</dbReference>
<dbReference type="InterPro" id="IPR025314">
    <property type="entry name" value="DUF4219"/>
</dbReference>
<evidence type="ECO:0000313" key="6">
    <source>
        <dbReference type="EMBL" id="CAI0626396.1"/>
    </source>
</evidence>
<dbReference type="EMBL" id="CAMGYJ010000011">
    <property type="protein sequence ID" value="CAI0626396.1"/>
    <property type="molecule type" value="Genomic_DNA"/>
</dbReference>
<evidence type="ECO:0000259" key="4">
    <source>
        <dbReference type="Pfam" id="PF13961"/>
    </source>
</evidence>
<keyword evidence="3" id="KW-1133">Transmembrane helix</keyword>
<evidence type="ECO:0000256" key="1">
    <source>
        <dbReference type="PROSITE-ProRule" id="PRU00023"/>
    </source>
</evidence>
<feature type="repeat" description="ANK" evidence="1">
    <location>
        <begin position="283"/>
        <end position="315"/>
    </location>
</feature>
<keyword evidence="1" id="KW-0040">ANK repeat</keyword>
<dbReference type="AlphaFoldDB" id="A0AAV0S2Q8"/>
<feature type="domain" description="PGG" evidence="5">
    <location>
        <begin position="706"/>
        <end position="819"/>
    </location>
</feature>
<accession>A0AAV0S2Q8</accession>
<dbReference type="Gene3D" id="1.25.40.20">
    <property type="entry name" value="Ankyrin repeat-containing domain"/>
    <property type="match status" value="2"/>
</dbReference>
<comment type="caution">
    <text evidence="6">The sequence shown here is derived from an EMBL/GenBank/DDBJ whole genome shotgun (WGS) entry which is preliminary data.</text>
</comment>
<feature type="transmembrane region" description="Helical" evidence="3">
    <location>
        <begin position="717"/>
        <end position="735"/>
    </location>
</feature>
<dbReference type="PROSITE" id="PS50297">
    <property type="entry name" value="ANK_REP_REGION"/>
    <property type="match status" value="1"/>
</dbReference>